<dbReference type="Gene3D" id="1.10.10.370">
    <property type="entry name" value="DsrC-like protein, C-terminal domain"/>
    <property type="match status" value="1"/>
</dbReference>
<dbReference type="Pfam" id="PF04358">
    <property type="entry name" value="DsrC"/>
    <property type="match status" value="1"/>
</dbReference>
<feature type="active site" description="Cysteine persulfide intermediate" evidence="4">
    <location>
        <position position="104"/>
    </location>
</feature>
<dbReference type="EMBL" id="JAENIL010000012">
    <property type="protein sequence ID" value="MBK1876806.1"/>
    <property type="molecule type" value="Genomic_DNA"/>
</dbReference>
<dbReference type="Proteomes" id="UP000617628">
    <property type="component" value="Unassembled WGS sequence"/>
</dbReference>
<dbReference type="SUPFAM" id="SSF69721">
    <property type="entry name" value="DsrC, the gamma subunit of dissimilatory sulfite reductase"/>
    <property type="match status" value="1"/>
</dbReference>
<dbReference type="GO" id="GO:0002143">
    <property type="term" value="P:tRNA wobble position uridine thiolation"/>
    <property type="evidence" value="ECO:0007669"/>
    <property type="project" value="TreeGrafter"/>
</dbReference>
<sequence length="105" mass="11732">MNQREIAGRIVGFDDENFMVNHNDWDESIAAALAEEEGVGLLNDRHFMVIEYLRRVYEEKGTGPTIRRLTKESGVPTKELYSLFPGAPAKKAARISGIPKPKGCI</sequence>
<dbReference type="InterPro" id="IPR025526">
    <property type="entry name" value="DsrC-like_dom_sf"/>
</dbReference>
<proteinExistence type="inferred from homology"/>
<evidence type="ECO:0000313" key="6">
    <source>
        <dbReference type="Proteomes" id="UP000617628"/>
    </source>
</evidence>
<comment type="similarity">
    <text evidence="2">Belongs to the DsrC/TusE family.</text>
</comment>
<dbReference type="GO" id="GO:0097163">
    <property type="term" value="F:sulfur carrier activity"/>
    <property type="evidence" value="ECO:0007669"/>
    <property type="project" value="TreeGrafter"/>
</dbReference>
<dbReference type="RefSeq" id="WP_200355021.1">
    <property type="nucleotide sequence ID" value="NZ_JAENIL010000012.1"/>
</dbReference>
<dbReference type="PANTHER" id="PTHR37010">
    <property type="entry name" value="SULFURTRANSFERASE TUSE"/>
    <property type="match status" value="1"/>
</dbReference>
<comment type="subcellular location">
    <subcellularLocation>
        <location evidence="1">Cytoplasm</location>
    </subcellularLocation>
</comment>
<dbReference type="AlphaFoldDB" id="A0A934RUR7"/>
<keyword evidence="6" id="KW-1185">Reference proteome</keyword>
<keyword evidence="3" id="KW-0963">Cytoplasm</keyword>
<protein>
    <submittedName>
        <fullName evidence="5">TusE/DsrC/DsvC family sulfur relay protein</fullName>
    </submittedName>
</protein>
<accession>A0A934RUR7</accession>
<evidence type="ECO:0000256" key="4">
    <source>
        <dbReference type="PIRSR" id="PIRSR006223-50"/>
    </source>
</evidence>
<evidence type="ECO:0000313" key="5">
    <source>
        <dbReference type="EMBL" id="MBK1876806.1"/>
    </source>
</evidence>
<dbReference type="NCBIfam" id="TIGR03342">
    <property type="entry name" value="dsrC_tusE_dsvC"/>
    <property type="match status" value="1"/>
</dbReference>
<comment type="caution">
    <text evidence="5">The sequence shown here is derived from an EMBL/GenBank/DDBJ whole genome shotgun (WGS) entry which is preliminary data.</text>
</comment>
<dbReference type="Gene3D" id="3.30.1420.10">
    <property type="match status" value="1"/>
</dbReference>
<dbReference type="GO" id="GO:0005737">
    <property type="term" value="C:cytoplasm"/>
    <property type="evidence" value="ECO:0007669"/>
    <property type="project" value="UniProtKB-SubCell"/>
</dbReference>
<dbReference type="InterPro" id="IPR007453">
    <property type="entry name" value="DsrC/TusE"/>
</dbReference>
<dbReference type="PANTHER" id="PTHR37010:SF1">
    <property type="entry name" value="SULFURTRANSFERASE TUSE"/>
    <property type="match status" value="1"/>
</dbReference>
<dbReference type="InterPro" id="IPR043163">
    <property type="entry name" value="DsrC-like_N"/>
</dbReference>
<dbReference type="InterPro" id="IPR042072">
    <property type="entry name" value="DsrC-like_C"/>
</dbReference>
<gene>
    <name evidence="5" type="ORF">JIN87_08000</name>
</gene>
<reference evidence="5" key="1">
    <citation type="submission" date="2021-01" db="EMBL/GenBank/DDBJ databases">
        <title>Modified the classification status of verrucomicrobia.</title>
        <authorList>
            <person name="Feng X."/>
        </authorList>
    </citation>
    <scope>NUCLEOTIDE SEQUENCE</scope>
    <source>
        <strain evidence="5">KCTC 13126</strain>
    </source>
</reference>
<evidence type="ECO:0000256" key="1">
    <source>
        <dbReference type="ARBA" id="ARBA00004496"/>
    </source>
</evidence>
<evidence type="ECO:0000256" key="2">
    <source>
        <dbReference type="ARBA" id="ARBA00005718"/>
    </source>
</evidence>
<name>A0A934RUR7_9BACT</name>
<evidence type="ECO:0000256" key="3">
    <source>
        <dbReference type="ARBA" id="ARBA00022490"/>
    </source>
</evidence>
<organism evidence="5 6">
    <name type="scientific">Pelagicoccus mobilis</name>
    <dbReference type="NCBI Taxonomy" id="415221"/>
    <lineage>
        <taxon>Bacteria</taxon>
        <taxon>Pseudomonadati</taxon>
        <taxon>Verrucomicrobiota</taxon>
        <taxon>Opitutia</taxon>
        <taxon>Puniceicoccales</taxon>
        <taxon>Pelagicoccaceae</taxon>
        <taxon>Pelagicoccus</taxon>
    </lineage>
</organism>
<dbReference type="PIRSF" id="PIRSF006223">
    <property type="entry name" value="DsrC_TusE"/>
    <property type="match status" value="1"/>
</dbReference>